<dbReference type="EMBL" id="FNGV01000001">
    <property type="protein sequence ID" value="SDL27367.1"/>
    <property type="molecule type" value="Genomic_DNA"/>
</dbReference>
<protein>
    <recommendedName>
        <fullName evidence="7">Protein-L-isoaspartate O-methyltransferase</fullName>
        <ecNumber evidence="7">2.1.1.77</ecNumber>
    </recommendedName>
    <alternativeName>
        <fullName evidence="7">L-isoaspartyl protein carboxyl methyltransferase</fullName>
    </alternativeName>
    <alternativeName>
        <fullName evidence="7">Protein L-isoaspartyl methyltransferase</fullName>
    </alternativeName>
    <alternativeName>
        <fullName evidence="7">Protein-beta-aspartate methyltransferase</fullName>
        <shortName evidence="7">PIMT</shortName>
    </alternativeName>
</protein>
<dbReference type="GO" id="GO:0005737">
    <property type="term" value="C:cytoplasm"/>
    <property type="evidence" value="ECO:0007669"/>
    <property type="project" value="UniProtKB-SubCell"/>
</dbReference>
<organism evidence="8 9">
    <name type="scientific">Kriegella aquimaris</name>
    <dbReference type="NCBI Taxonomy" id="192904"/>
    <lineage>
        <taxon>Bacteria</taxon>
        <taxon>Pseudomonadati</taxon>
        <taxon>Bacteroidota</taxon>
        <taxon>Flavobacteriia</taxon>
        <taxon>Flavobacteriales</taxon>
        <taxon>Flavobacteriaceae</taxon>
        <taxon>Kriegella</taxon>
    </lineage>
</organism>
<dbReference type="GO" id="GO:0032259">
    <property type="term" value="P:methylation"/>
    <property type="evidence" value="ECO:0007669"/>
    <property type="project" value="UniProtKB-KW"/>
</dbReference>
<dbReference type="NCBIfam" id="NF001453">
    <property type="entry name" value="PRK00312.1"/>
    <property type="match status" value="1"/>
</dbReference>
<keyword evidence="3 7" id="KW-0963">Cytoplasm</keyword>
<feature type="active site" evidence="7">
    <location>
        <position position="68"/>
    </location>
</feature>
<dbReference type="FunFam" id="3.40.50.150:FF:000010">
    <property type="entry name" value="Protein-L-isoaspartate O-methyltransferase"/>
    <property type="match status" value="1"/>
</dbReference>
<dbReference type="OrthoDB" id="9810066at2"/>
<dbReference type="Proteomes" id="UP000199440">
    <property type="component" value="Unassembled WGS sequence"/>
</dbReference>
<dbReference type="AlphaFoldDB" id="A0A1G9IQD5"/>
<comment type="similarity">
    <text evidence="2 7">Belongs to the methyltransferase superfamily. L-isoaspartyl/D-aspartyl protein methyltransferase family.</text>
</comment>
<dbReference type="Pfam" id="PF01135">
    <property type="entry name" value="PCMT"/>
    <property type="match status" value="1"/>
</dbReference>
<accession>A0A1G9IQD5</accession>
<evidence type="ECO:0000256" key="5">
    <source>
        <dbReference type="ARBA" id="ARBA00022679"/>
    </source>
</evidence>
<comment type="catalytic activity">
    <reaction evidence="7">
        <text>[protein]-L-isoaspartate + S-adenosyl-L-methionine = [protein]-L-isoaspartate alpha-methyl ester + S-adenosyl-L-homocysteine</text>
        <dbReference type="Rhea" id="RHEA:12705"/>
        <dbReference type="Rhea" id="RHEA-COMP:12143"/>
        <dbReference type="Rhea" id="RHEA-COMP:12144"/>
        <dbReference type="ChEBI" id="CHEBI:57856"/>
        <dbReference type="ChEBI" id="CHEBI:59789"/>
        <dbReference type="ChEBI" id="CHEBI:90596"/>
        <dbReference type="ChEBI" id="CHEBI:90598"/>
        <dbReference type="EC" id="2.1.1.77"/>
    </reaction>
</comment>
<keyword evidence="6 7" id="KW-0949">S-adenosyl-L-methionine</keyword>
<dbReference type="PANTHER" id="PTHR11579:SF0">
    <property type="entry name" value="PROTEIN-L-ISOASPARTATE(D-ASPARTATE) O-METHYLTRANSFERASE"/>
    <property type="match status" value="1"/>
</dbReference>
<comment type="subcellular location">
    <subcellularLocation>
        <location evidence="1 7">Cytoplasm</location>
    </subcellularLocation>
</comment>
<dbReference type="Gene3D" id="3.40.50.150">
    <property type="entry name" value="Vaccinia Virus protein VP39"/>
    <property type="match status" value="1"/>
</dbReference>
<dbReference type="EC" id="2.1.1.77" evidence="7"/>
<proteinExistence type="inferred from homology"/>
<dbReference type="GO" id="GO:0004719">
    <property type="term" value="F:protein-L-isoaspartate (D-aspartate) O-methyltransferase activity"/>
    <property type="evidence" value="ECO:0007669"/>
    <property type="project" value="UniProtKB-UniRule"/>
</dbReference>
<reference evidence="8 9" key="1">
    <citation type="submission" date="2016-10" db="EMBL/GenBank/DDBJ databases">
        <authorList>
            <person name="de Groot N.N."/>
        </authorList>
    </citation>
    <scope>NUCLEOTIDE SEQUENCE [LARGE SCALE GENOMIC DNA]</scope>
    <source>
        <strain evidence="8 9">DSM 19886</strain>
    </source>
</reference>
<dbReference type="HAMAP" id="MF_00090">
    <property type="entry name" value="PIMT"/>
    <property type="match status" value="1"/>
</dbReference>
<evidence type="ECO:0000256" key="1">
    <source>
        <dbReference type="ARBA" id="ARBA00004496"/>
    </source>
</evidence>
<dbReference type="NCBIfam" id="TIGR00080">
    <property type="entry name" value="pimt"/>
    <property type="match status" value="1"/>
</dbReference>
<dbReference type="InterPro" id="IPR000682">
    <property type="entry name" value="PCMT"/>
</dbReference>
<dbReference type="STRING" id="192904.SAMN04488514_101233"/>
<evidence type="ECO:0000256" key="3">
    <source>
        <dbReference type="ARBA" id="ARBA00022490"/>
    </source>
</evidence>
<dbReference type="GO" id="GO:0030091">
    <property type="term" value="P:protein repair"/>
    <property type="evidence" value="ECO:0007669"/>
    <property type="project" value="UniProtKB-UniRule"/>
</dbReference>
<keyword evidence="5 7" id="KW-0808">Transferase</keyword>
<dbReference type="PANTHER" id="PTHR11579">
    <property type="entry name" value="PROTEIN-L-ISOASPARTATE O-METHYLTRANSFERASE"/>
    <property type="match status" value="1"/>
</dbReference>
<evidence type="ECO:0000256" key="6">
    <source>
        <dbReference type="ARBA" id="ARBA00022691"/>
    </source>
</evidence>
<dbReference type="InterPro" id="IPR029063">
    <property type="entry name" value="SAM-dependent_MTases_sf"/>
</dbReference>
<dbReference type="SUPFAM" id="SSF53335">
    <property type="entry name" value="S-adenosyl-L-methionine-dependent methyltransferases"/>
    <property type="match status" value="1"/>
</dbReference>
<sequence length="219" mass="24515">MVSGFCQVNYKAQREVMVQTQLIDRDISDIATLNAMRKVLRHEFVPEKIRNMAYADRALSIGFDQTISQPYMVAAMTQELNLKPDSKVLEIGTGSGYQAAVLAEIIDSVYTIEIVEPLWKQAKERLKRLGYDAVSVKLGDGYHGWPENAPFDAIIVTAGAESIPNALIEQLKEGGRLIIPIGPHNGVRQLVRVVKKNGKINITEIMPVRFVPFTRKNEH</sequence>
<comment type="function">
    <text evidence="7">Catalyzes the methyl esterification of L-isoaspartyl residues in peptides and proteins that result from spontaneous decomposition of normal L-aspartyl and L-asparaginyl residues. It plays a role in the repair and/or degradation of damaged proteins.</text>
</comment>
<gene>
    <name evidence="7" type="primary">pcm</name>
    <name evidence="8" type="ORF">SAMN04488514_101233</name>
</gene>
<evidence type="ECO:0000313" key="8">
    <source>
        <dbReference type="EMBL" id="SDL27367.1"/>
    </source>
</evidence>
<evidence type="ECO:0000313" key="9">
    <source>
        <dbReference type="Proteomes" id="UP000199440"/>
    </source>
</evidence>
<name>A0A1G9IQD5_9FLAO</name>
<dbReference type="PROSITE" id="PS01279">
    <property type="entry name" value="PCMT"/>
    <property type="match status" value="1"/>
</dbReference>
<evidence type="ECO:0000256" key="7">
    <source>
        <dbReference type="HAMAP-Rule" id="MF_00090"/>
    </source>
</evidence>
<keyword evidence="9" id="KW-1185">Reference proteome</keyword>
<dbReference type="CDD" id="cd02440">
    <property type="entry name" value="AdoMet_MTases"/>
    <property type="match status" value="1"/>
</dbReference>
<keyword evidence="4 7" id="KW-0489">Methyltransferase</keyword>
<evidence type="ECO:0000256" key="2">
    <source>
        <dbReference type="ARBA" id="ARBA00005369"/>
    </source>
</evidence>
<evidence type="ECO:0000256" key="4">
    <source>
        <dbReference type="ARBA" id="ARBA00022603"/>
    </source>
</evidence>